<dbReference type="RefSeq" id="WP_234273828.1">
    <property type="nucleotide sequence ID" value="NZ_JABFTT010000007.1"/>
</dbReference>
<name>A0ABS9AFG1_9GAMM</name>
<keyword evidence="2" id="KW-0175">Coiled coil</keyword>
<feature type="coiled-coil region" evidence="2">
    <location>
        <begin position="107"/>
        <end position="134"/>
    </location>
</feature>
<keyword evidence="4" id="KW-1185">Reference proteome</keyword>
<dbReference type="PANTHER" id="PTHR30469">
    <property type="entry name" value="MULTIDRUG RESISTANCE PROTEIN MDTA"/>
    <property type="match status" value="1"/>
</dbReference>
<dbReference type="InterPro" id="IPR006143">
    <property type="entry name" value="RND_pump_MFP"/>
</dbReference>
<organism evidence="3 4">
    <name type="scientific">Billgrantia zhangzhouensis</name>
    <dbReference type="NCBI Taxonomy" id="2733481"/>
    <lineage>
        <taxon>Bacteria</taxon>
        <taxon>Pseudomonadati</taxon>
        <taxon>Pseudomonadota</taxon>
        <taxon>Gammaproteobacteria</taxon>
        <taxon>Oceanospirillales</taxon>
        <taxon>Halomonadaceae</taxon>
        <taxon>Billgrantia</taxon>
    </lineage>
</organism>
<comment type="caution">
    <text evidence="3">The sequence shown here is derived from an EMBL/GenBank/DDBJ whole genome shotgun (WGS) entry which is preliminary data.</text>
</comment>
<evidence type="ECO:0000313" key="3">
    <source>
        <dbReference type="EMBL" id="MCE8020487.1"/>
    </source>
</evidence>
<dbReference type="Gene3D" id="1.10.287.470">
    <property type="entry name" value="Helix hairpin bin"/>
    <property type="match status" value="1"/>
</dbReference>
<sequence>MTRRPPISPLLAALVLLALLLWLALGDFQRFQQQAPPEETPAEESLPRVEYHASTATPYLPQRMVQGQLEAIREVELRTRYAGRVAGLPVAQGASVEAGTPLLALSRDALEAQLERAESQLELARAELAGANDLRRRNLISQPELLRLQSSLSVAAAEVAELRQSLEETHPAAPFDGVLDRLYVELGEVLQIGDPYARLVDDRRLKASAWVAQRDAHDLRSGLPAEVRLLDGSRLSGELTHVASRADESTRSFYIEAEFDNPERRRLAGASATLAITLPEREVHRLSPALLELDEQGRLRVKHLDEEDRVMSTPIELIAADATQAHVAGLPETIRLITLGAGFVAPGNRVIAMPAANGDDTSVEHRESP</sequence>
<gene>
    <name evidence="3" type="ORF">HOP51_10255</name>
</gene>
<dbReference type="Gene3D" id="2.40.30.170">
    <property type="match status" value="1"/>
</dbReference>
<dbReference type="SUPFAM" id="SSF111369">
    <property type="entry name" value="HlyD-like secretion proteins"/>
    <property type="match status" value="1"/>
</dbReference>
<dbReference type="Gene3D" id="2.40.50.100">
    <property type="match status" value="1"/>
</dbReference>
<evidence type="ECO:0000313" key="4">
    <source>
        <dbReference type="Proteomes" id="UP001320122"/>
    </source>
</evidence>
<dbReference type="NCBIfam" id="TIGR01730">
    <property type="entry name" value="RND_mfp"/>
    <property type="match status" value="1"/>
</dbReference>
<dbReference type="PANTHER" id="PTHR30469:SF29">
    <property type="entry name" value="BLR2860 PROTEIN"/>
    <property type="match status" value="1"/>
</dbReference>
<accession>A0ABS9AFG1</accession>
<dbReference type="Proteomes" id="UP001320122">
    <property type="component" value="Unassembled WGS sequence"/>
</dbReference>
<dbReference type="EMBL" id="JABFTT010000007">
    <property type="protein sequence ID" value="MCE8020487.1"/>
    <property type="molecule type" value="Genomic_DNA"/>
</dbReference>
<comment type="similarity">
    <text evidence="1">Belongs to the membrane fusion protein (MFP) (TC 8.A.1) family.</text>
</comment>
<proteinExistence type="inferred from homology"/>
<protein>
    <submittedName>
        <fullName evidence="3">Efflux RND transporter periplasmic adaptor subunit</fullName>
    </submittedName>
</protein>
<evidence type="ECO:0000256" key="1">
    <source>
        <dbReference type="ARBA" id="ARBA00009477"/>
    </source>
</evidence>
<evidence type="ECO:0000256" key="2">
    <source>
        <dbReference type="SAM" id="Coils"/>
    </source>
</evidence>
<reference evidence="3 4" key="1">
    <citation type="journal article" date="2021" name="Front. Microbiol.">
        <title>Aerobic Denitrification and Heterotrophic Sulfur Oxidation in the Genus Halomonas Revealed by Six Novel Species Characterizations and Genome-Based Analysis.</title>
        <authorList>
            <person name="Wang L."/>
            <person name="Shao Z."/>
        </authorList>
    </citation>
    <scope>NUCLEOTIDE SEQUENCE [LARGE SCALE GENOMIC DNA]</scope>
    <source>
        <strain evidence="3 4">MCCC 1A11036</strain>
    </source>
</reference>